<evidence type="ECO:0000259" key="4">
    <source>
        <dbReference type="PROSITE" id="PS50222"/>
    </source>
</evidence>
<keyword evidence="1" id="KW-0479">Metal-binding</keyword>
<evidence type="ECO:0000256" key="1">
    <source>
        <dbReference type="ARBA" id="ARBA00022723"/>
    </source>
</evidence>
<keyword evidence="3" id="KW-0106">Calcium</keyword>
<evidence type="ECO:0000313" key="5">
    <source>
        <dbReference type="EMBL" id="RNA26219.1"/>
    </source>
</evidence>
<dbReference type="PROSITE" id="PS00018">
    <property type="entry name" value="EF_HAND_1"/>
    <property type="match status" value="1"/>
</dbReference>
<evidence type="ECO:0000313" key="6">
    <source>
        <dbReference type="Proteomes" id="UP000276133"/>
    </source>
</evidence>
<dbReference type="InterPro" id="IPR018247">
    <property type="entry name" value="EF_Hand_1_Ca_BS"/>
</dbReference>
<dbReference type="SUPFAM" id="SSF47473">
    <property type="entry name" value="EF-hand"/>
    <property type="match status" value="1"/>
</dbReference>
<dbReference type="Proteomes" id="UP000276133">
    <property type="component" value="Unassembled WGS sequence"/>
</dbReference>
<dbReference type="InterPro" id="IPR011992">
    <property type="entry name" value="EF-hand-dom_pair"/>
</dbReference>
<dbReference type="PROSITE" id="PS50222">
    <property type="entry name" value="EF_HAND_2"/>
    <property type="match status" value="1"/>
</dbReference>
<dbReference type="Gene3D" id="1.10.238.10">
    <property type="entry name" value="EF-hand"/>
    <property type="match status" value="1"/>
</dbReference>
<dbReference type="STRING" id="10195.A0A3M7RRX3"/>
<protein>
    <submittedName>
        <fullName evidence="5">Kv channel-interacting 2-like</fullName>
    </submittedName>
</protein>
<keyword evidence="6" id="KW-1185">Reference proteome</keyword>
<evidence type="ECO:0000256" key="3">
    <source>
        <dbReference type="ARBA" id="ARBA00022837"/>
    </source>
</evidence>
<dbReference type="InterPro" id="IPR028846">
    <property type="entry name" value="Recoverin"/>
</dbReference>
<accession>A0A3M7RRX3</accession>
<reference evidence="5 6" key="1">
    <citation type="journal article" date="2018" name="Sci. Rep.">
        <title>Genomic signatures of local adaptation to the degree of environmental predictability in rotifers.</title>
        <authorList>
            <person name="Franch-Gras L."/>
            <person name="Hahn C."/>
            <person name="Garcia-Roger E.M."/>
            <person name="Carmona M.J."/>
            <person name="Serra M."/>
            <person name="Gomez A."/>
        </authorList>
    </citation>
    <scope>NUCLEOTIDE SEQUENCE [LARGE SCALE GENOMIC DNA]</scope>
    <source>
        <strain evidence="5">HYR1</strain>
    </source>
</reference>
<evidence type="ECO:0000256" key="2">
    <source>
        <dbReference type="ARBA" id="ARBA00022737"/>
    </source>
</evidence>
<sequence>MNVNINLNNQPISLGSKARRLTRRLSYGLSKVLRDWNSDPRDSAGHLHFNEEDPRVFDIGTLINETKFSKTEIQFIYRDFKIKCPNGILTEKALAEIYSHIFSCGDTELFSKHLFSAMSQQVSNSLNKSSRLRNEINFKEFLTVLSTLLRGTLDDRIKWLFYFYDINRDGKISRDEIESLIRCLYDLMGPNVKPQFDDEDKNQHIENVINRLNLNLHNQLPMGYSDFYNLFSKEKDLIERMLNVY</sequence>
<dbReference type="AlphaFoldDB" id="A0A3M7RRX3"/>
<dbReference type="CDD" id="cd00051">
    <property type="entry name" value="EFh"/>
    <property type="match status" value="1"/>
</dbReference>
<dbReference type="GO" id="GO:0005509">
    <property type="term" value="F:calcium ion binding"/>
    <property type="evidence" value="ECO:0007669"/>
    <property type="project" value="InterPro"/>
</dbReference>
<name>A0A3M7RRX3_BRAPC</name>
<dbReference type="PANTHER" id="PTHR23055">
    <property type="entry name" value="CALCIUM BINDING PROTEINS"/>
    <property type="match status" value="1"/>
</dbReference>
<comment type="caution">
    <text evidence="5">The sequence shown here is derived from an EMBL/GenBank/DDBJ whole genome shotgun (WGS) entry which is preliminary data.</text>
</comment>
<dbReference type="EMBL" id="REGN01002773">
    <property type="protein sequence ID" value="RNA26219.1"/>
    <property type="molecule type" value="Genomic_DNA"/>
</dbReference>
<gene>
    <name evidence="5" type="ORF">BpHYR1_031103</name>
</gene>
<organism evidence="5 6">
    <name type="scientific">Brachionus plicatilis</name>
    <name type="common">Marine rotifer</name>
    <name type="synonym">Brachionus muelleri</name>
    <dbReference type="NCBI Taxonomy" id="10195"/>
    <lineage>
        <taxon>Eukaryota</taxon>
        <taxon>Metazoa</taxon>
        <taxon>Spiralia</taxon>
        <taxon>Gnathifera</taxon>
        <taxon>Rotifera</taxon>
        <taxon>Eurotatoria</taxon>
        <taxon>Monogononta</taxon>
        <taxon>Pseudotrocha</taxon>
        <taxon>Ploima</taxon>
        <taxon>Brachionidae</taxon>
        <taxon>Brachionus</taxon>
    </lineage>
</organism>
<dbReference type="InterPro" id="IPR002048">
    <property type="entry name" value="EF_hand_dom"/>
</dbReference>
<proteinExistence type="predicted"/>
<feature type="domain" description="EF-hand" evidence="4">
    <location>
        <begin position="152"/>
        <end position="187"/>
    </location>
</feature>
<dbReference type="PANTHER" id="PTHR23055:SF167">
    <property type="entry name" value="EF-HAND DOMAIN-CONTAINING PROTEIN"/>
    <property type="match status" value="1"/>
</dbReference>
<dbReference type="OrthoDB" id="5953812at2759"/>
<keyword evidence="2" id="KW-0677">Repeat</keyword>